<evidence type="ECO:0000313" key="10">
    <source>
        <dbReference type="EMBL" id="WOH09967.1"/>
    </source>
</evidence>
<keyword evidence="5" id="KW-0256">Endoplasmic reticulum</keyword>
<dbReference type="KEGG" id="dcr:108193529"/>
<keyword evidence="4 8" id="KW-0812">Transmembrane</keyword>
<feature type="transmembrane region" description="Helical" evidence="8">
    <location>
        <begin position="127"/>
        <end position="150"/>
    </location>
</feature>
<dbReference type="EMBL" id="LNRQ01000007">
    <property type="protein sequence ID" value="KZM88466.1"/>
    <property type="molecule type" value="Genomic_DNA"/>
</dbReference>
<accession>A0A164U5Q3</accession>
<feature type="transmembrane region" description="Helical" evidence="8">
    <location>
        <begin position="202"/>
        <end position="221"/>
    </location>
</feature>
<dbReference type="OMA" id="QQWPLTC"/>
<evidence type="ECO:0000256" key="3">
    <source>
        <dbReference type="ARBA" id="ARBA00022502"/>
    </source>
</evidence>
<dbReference type="AlphaFoldDB" id="A0A164U5Q3"/>
<dbReference type="STRING" id="79200.A0A164U5Q3"/>
<feature type="transmembrane region" description="Helical" evidence="8">
    <location>
        <begin position="162"/>
        <end position="182"/>
    </location>
</feature>
<comment type="subcellular location">
    <subcellularLocation>
        <location evidence="1">Endoplasmic reticulum membrane</location>
        <topology evidence="1">Multi-pass membrane protein</topology>
    </subcellularLocation>
</comment>
<keyword evidence="11" id="KW-1185">Reference proteome</keyword>
<dbReference type="Pfam" id="PF06699">
    <property type="entry name" value="PIG-F"/>
    <property type="match status" value="1"/>
</dbReference>
<evidence type="ECO:0008006" key="12">
    <source>
        <dbReference type="Google" id="ProtNLM"/>
    </source>
</evidence>
<sequence length="228" mass="24983">MEKAEKKLKLSTNSNSTLLPISSLYTFILHTICGLGLALAYWVAHNVYSVSLVNDPTQTLRLIWVIEAPIVILLFSGFRQHPNQCSYIKAVGRGLLGLPAGAIVNALGAIALGAPVGIQHFSKTANWSILMSVFTIVPTASVFGSSWIEWRRIFAHAKPNGPIDLLICLPAHGAVIGAWFGAWPMPLDWERPWQEWPICVSFGAMAGYMVGIVASFSISLFQKHLKKE</sequence>
<keyword evidence="7 8" id="KW-0472">Membrane</keyword>
<reference evidence="9" key="1">
    <citation type="journal article" date="2016" name="Nat. Genet.">
        <title>A high-quality carrot genome assembly provides new insights into carotenoid accumulation and asterid genome evolution.</title>
        <authorList>
            <person name="Iorizzo M."/>
            <person name="Ellison S."/>
            <person name="Senalik D."/>
            <person name="Zeng P."/>
            <person name="Satapoomin P."/>
            <person name="Huang J."/>
            <person name="Bowman M."/>
            <person name="Iovene M."/>
            <person name="Sanseverino W."/>
            <person name="Cavagnaro P."/>
            <person name="Yildiz M."/>
            <person name="Macko-Podgorni A."/>
            <person name="Moranska E."/>
            <person name="Grzebelus E."/>
            <person name="Grzebelus D."/>
            <person name="Ashrafi H."/>
            <person name="Zheng Z."/>
            <person name="Cheng S."/>
            <person name="Spooner D."/>
            <person name="Van Deynze A."/>
            <person name="Simon P."/>
        </authorList>
    </citation>
    <scope>NUCLEOTIDE SEQUENCE [LARGE SCALE GENOMIC DNA]</scope>
    <source>
        <tissue evidence="9">Leaf</tissue>
    </source>
</reference>
<evidence type="ECO:0000256" key="8">
    <source>
        <dbReference type="SAM" id="Phobius"/>
    </source>
</evidence>
<reference evidence="10" key="2">
    <citation type="submission" date="2022-03" db="EMBL/GenBank/DDBJ databases">
        <title>Draft title - Genomic analysis of global carrot germplasm unveils the trajectory of domestication and the origin of high carotenoid orange carrot.</title>
        <authorList>
            <person name="Iorizzo M."/>
            <person name="Ellison S."/>
            <person name="Senalik D."/>
            <person name="Macko-Podgorni A."/>
            <person name="Grzebelus D."/>
            <person name="Bostan H."/>
            <person name="Rolling W."/>
            <person name="Curaba J."/>
            <person name="Simon P."/>
        </authorList>
    </citation>
    <scope>NUCLEOTIDE SEQUENCE</scope>
    <source>
        <tissue evidence="10">Leaf</tissue>
    </source>
</reference>
<dbReference type="UniPathway" id="UPA00196"/>
<evidence type="ECO:0000313" key="9">
    <source>
        <dbReference type="EMBL" id="KZM88466.1"/>
    </source>
</evidence>
<name>A0A164U5Q3_DAUCS</name>
<evidence type="ECO:0000256" key="7">
    <source>
        <dbReference type="ARBA" id="ARBA00023136"/>
    </source>
</evidence>
<keyword evidence="3" id="KW-0337">GPI-anchor biosynthesis</keyword>
<gene>
    <name evidence="9" type="ORF">DCAR_025541</name>
    <name evidence="10" type="ORF">DCAR_0729428</name>
</gene>
<protein>
    <recommendedName>
        <fullName evidence="12">Phosphatidylinositol-glycan biosynthesis class F protein</fullName>
    </recommendedName>
</protein>
<evidence type="ECO:0000256" key="2">
    <source>
        <dbReference type="ARBA" id="ARBA00004687"/>
    </source>
</evidence>
<evidence type="ECO:0000256" key="6">
    <source>
        <dbReference type="ARBA" id="ARBA00022989"/>
    </source>
</evidence>
<evidence type="ECO:0000256" key="4">
    <source>
        <dbReference type="ARBA" id="ARBA00022692"/>
    </source>
</evidence>
<evidence type="ECO:0000256" key="5">
    <source>
        <dbReference type="ARBA" id="ARBA00022824"/>
    </source>
</evidence>
<dbReference type="Proteomes" id="UP000077755">
    <property type="component" value="Chromosome 7"/>
</dbReference>
<dbReference type="OrthoDB" id="17366at2759"/>
<feature type="transmembrane region" description="Helical" evidence="8">
    <location>
        <begin position="90"/>
        <end position="115"/>
    </location>
</feature>
<feature type="transmembrane region" description="Helical" evidence="8">
    <location>
        <begin position="21"/>
        <end position="42"/>
    </location>
</feature>
<evidence type="ECO:0000313" key="11">
    <source>
        <dbReference type="Proteomes" id="UP000077755"/>
    </source>
</evidence>
<comment type="pathway">
    <text evidence="2">Glycolipid biosynthesis; glycosylphosphatidylinositol-anchor biosynthesis.</text>
</comment>
<organism evidence="9">
    <name type="scientific">Daucus carota subsp. sativus</name>
    <name type="common">Carrot</name>
    <dbReference type="NCBI Taxonomy" id="79200"/>
    <lineage>
        <taxon>Eukaryota</taxon>
        <taxon>Viridiplantae</taxon>
        <taxon>Streptophyta</taxon>
        <taxon>Embryophyta</taxon>
        <taxon>Tracheophyta</taxon>
        <taxon>Spermatophyta</taxon>
        <taxon>Magnoliopsida</taxon>
        <taxon>eudicotyledons</taxon>
        <taxon>Gunneridae</taxon>
        <taxon>Pentapetalae</taxon>
        <taxon>asterids</taxon>
        <taxon>campanulids</taxon>
        <taxon>Apiales</taxon>
        <taxon>Apiaceae</taxon>
        <taxon>Apioideae</taxon>
        <taxon>Scandiceae</taxon>
        <taxon>Daucinae</taxon>
        <taxon>Daucus</taxon>
        <taxon>Daucus sect. Daucus</taxon>
    </lineage>
</organism>
<evidence type="ECO:0000256" key="1">
    <source>
        <dbReference type="ARBA" id="ARBA00004477"/>
    </source>
</evidence>
<keyword evidence="6 8" id="KW-1133">Transmembrane helix</keyword>
<feature type="transmembrane region" description="Helical" evidence="8">
    <location>
        <begin position="62"/>
        <end position="78"/>
    </location>
</feature>
<proteinExistence type="predicted"/>
<dbReference type="Gramene" id="KZM88466">
    <property type="protein sequence ID" value="KZM88466"/>
    <property type="gene ID" value="DCAR_025541"/>
</dbReference>
<dbReference type="GO" id="GO:0006506">
    <property type="term" value="P:GPI anchor biosynthetic process"/>
    <property type="evidence" value="ECO:0007669"/>
    <property type="project" value="UniProtKB-UniPathway"/>
</dbReference>
<dbReference type="InterPro" id="IPR009580">
    <property type="entry name" value="GPI_biosynthesis_protein_Pig-F"/>
</dbReference>
<dbReference type="GO" id="GO:0005789">
    <property type="term" value="C:endoplasmic reticulum membrane"/>
    <property type="evidence" value="ECO:0007669"/>
    <property type="project" value="UniProtKB-SubCell"/>
</dbReference>
<dbReference type="EMBL" id="CP093349">
    <property type="protein sequence ID" value="WOH09967.1"/>
    <property type="molecule type" value="Genomic_DNA"/>
</dbReference>